<reference evidence="2" key="1">
    <citation type="submission" date="2022-11" db="UniProtKB">
        <authorList>
            <consortium name="WormBaseParasite"/>
        </authorList>
    </citation>
    <scope>IDENTIFICATION</scope>
</reference>
<dbReference type="WBParaSite" id="ACRNAN_scaffold28572.g8911.t1">
    <property type="protein sequence ID" value="ACRNAN_scaffold28572.g8911.t1"/>
    <property type="gene ID" value="ACRNAN_scaffold28572.g8911"/>
</dbReference>
<dbReference type="Proteomes" id="UP000887540">
    <property type="component" value="Unplaced"/>
</dbReference>
<accession>A0A914DK75</accession>
<sequence>DLTIFSDVFEDAMEDCKMALIKLTNLSNEGALNEADENKLDWAWGKYFKLKQTARNFDDVLGVYNYLV</sequence>
<evidence type="ECO:0000313" key="2">
    <source>
        <dbReference type="WBParaSite" id="ACRNAN_scaffold28572.g8911.t1"/>
    </source>
</evidence>
<name>A0A914DK75_9BILA</name>
<keyword evidence="1" id="KW-1185">Reference proteome</keyword>
<proteinExistence type="predicted"/>
<evidence type="ECO:0000313" key="1">
    <source>
        <dbReference type="Proteomes" id="UP000887540"/>
    </source>
</evidence>
<organism evidence="1 2">
    <name type="scientific">Acrobeloides nanus</name>
    <dbReference type="NCBI Taxonomy" id="290746"/>
    <lineage>
        <taxon>Eukaryota</taxon>
        <taxon>Metazoa</taxon>
        <taxon>Ecdysozoa</taxon>
        <taxon>Nematoda</taxon>
        <taxon>Chromadorea</taxon>
        <taxon>Rhabditida</taxon>
        <taxon>Tylenchina</taxon>
        <taxon>Cephalobomorpha</taxon>
        <taxon>Cephaloboidea</taxon>
        <taxon>Cephalobidae</taxon>
        <taxon>Acrobeloides</taxon>
    </lineage>
</organism>
<protein>
    <submittedName>
        <fullName evidence="2">Uncharacterized protein</fullName>
    </submittedName>
</protein>
<dbReference type="AlphaFoldDB" id="A0A914DK75"/>